<dbReference type="InterPro" id="IPR028082">
    <property type="entry name" value="Peripla_BP_I"/>
</dbReference>
<dbReference type="Proteomes" id="UP000048926">
    <property type="component" value="Unassembled WGS sequence"/>
</dbReference>
<accession>A0A0M6YA71</accession>
<dbReference type="RefSeq" id="WP_055661122.1">
    <property type="nucleotide sequence ID" value="NZ_CXST01000005.1"/>
</dbReference>
<dbReference type="Gene3D" id="3.40.50.2300">
    <property type="match status" value="2"/>
</dbReference>
<keyword evidence="7" id="KW-1185">Reference proteome</keyword>
<proteinExistence type="inferred from homology"/>
<dbReference type="AlphaFoldDB" id="A0A0M6YA71"/>
<dbReference type="PANTHER" id="PTHR30483:SF37">
    <property type="entry name" value="ABC TRANSPORTER SUBSTRATE-BINDING PROTEIN"/>
    <property type="match status" value="1"/>
</dbReference>
<dbReference type="InterPro" id="IPR051010">
    <property type="entry name" value="BCAA_transport"/>
</dbReference>
<keyword evidence="2 4" id="KW-0732">Signal</keyword>
<comment type="similarity">
    <text evidence="1">Belongs to the leucine-binding protein family.</text>
</comment>
<keyword evidence="3" id="KW-0813">Transport</keyword>
<dbReference type="SUPFAM" id="SSF53822">
    <property type="entry name" value="Periplasmic binding protein-like I"/>
    <property type="match status" value="1"/>
</dbReference>
<evidence type="ECO:0000256" key="4">
    <source>
        <dbReference type="SAM" id="SignalP"/>
    </source>
</evidence>
<dbReference type="PANTHER" id="PTHR30483">
    <property type="entry name" value="LEUCINE-SPECIFIC-BINDING PROTEIN"/>
    <property type="match status" value="1"/>
</dbReference>
<reference evidence="7" key="1">
    <citation type="submission" date="2015-07" db="EMBL/GenBank/DDBJ databases">
        <authorList>
            <person name="Rodrigo-Torres Lidia"/>
            <person name="Arahal R.David."/>
        </authorList>
    </citation>
    <scope>NUCLEOTIDE SEQUENCE [LARGE SCALE GENOMIC DNA]</scope>
    <source>
        <strain evidence="7">CECT 4801</strain>
    </source>
</reference>
<feature type="signal peptide" evidence="4">
    <location>
        <begin position="1"/>
        <end position="27"/>
    </location>
</feature>
<dbReference type="OrthoDB" id="9803275at2"/>
<keyword evidence="3" id="KW-0029">Amino-acid transport</keyword>
<evidence type="ECO:0000313" key="7">
    <source>
        <dbReference type="Proteomes" id="UP000048926"/>
    </source>
</evidence>
<gene>
    <name evidence="6" type="primary">braC_10</name>
    <name evidence="6" type="ORF">LAL4801_05432</name>
</gene>
<feature type="domain" description="Leucine-binding protein" evidence="5">
    <location>
        <begin position="30"/>
        <end position="184"/>
    </location>
</feature>
<protein>
    <submittedName>
        <fullName evidence="6">Leucine-, isoleucine-, valine-, threonine-, and alanine-binding protein</fullName>
    </submittedName>
</protein>
<evidence type="ECO:0000313" key="6">
    <source>
        <dbReference type="EMBL" id="CTQ46972.1"/>
    </source>
</evidence>
<evidence type="ECO:0000256" key="3">
    <source>
        <dbReference type="ARBA" id="ARBA00022970"/>
    </source>
</evidence>
<name>A0A0M6YA71_9HYPH</name>
<feature type="chain" id="PRO_5005807779" evidence="4">
    <location>
        <begin position="28"/>
        <end position="430"/>
    </location>
</feature>
<feature type="domain" description="Leucine-binding protein" evidence="5">
    <location>
        <begin position="201"/>
        <end position="406"/>
    </location>
</feature>
<organism evidence="6 7">
    <name type="scientific">Roseibium aggregatum</name>
    <dbReference type="NCBI Taxonomy" id="187304"/>
    <lineage>
        <taxon>Bacteria</taxon>
        <taxon>Pseudomonadati</taxon>
        <taxon>Pseudomonadota</taxon>
        <taxon>Alphaproteobacteria</taxon>
        <taxon>Hyphomicrobiales</taxon>
        <taxon>Stappiaceae</taxon>
        <taxon>Roseibium</taxon>
    </lineage>
</organism>
<dbReference type="STRING" id="187304.B0E33_15555"/>
<dbReference type="CDD" id="cd06338">
    <property type="entry name" value="PBP1_ABC_ligand_binding-like"/>
    <property type="match status" value="1"/>
</dbReference>
<dbReference type="EMBL" id="CXST01000005">
    <property type="protein sequence ID" value="CTQ46972.1"/>
    <property type="molecule type" value="Genomic_DNA"/>
</dbReference>
<dbReference type="Pfam" id="PF13458">
    <property type="entry name" value="Peripla_BP_6"/>
    <property type="match status" value="2"/>
</dbReference>
<dbReference type="InterPro" id="IPR028081">
    <property type="entry name" value="Leu-bd"/>
</dbReference>
<evidence type="ECO:0000259" key="5">
    <source>
        <dbReference type="Pfam" id="PF13458"/>
    </source>
</evidence>
<dbReference type="GO" id="GO:0006865">
    <property type="term" value="P:amino acid transport"/>
    <property type="evidence" value="ECO:0007669"/>
    <property type="project" value="UniProtKB-KW"/>
</dbReference>
<evidence type="ECO:0000256" key="2">
    <source>
        <dbReference type="ARBA" id="ARBA00022729"/>
    </source>
</evidence>
<evidence type="ECO:0000256" key="1">
    <source>
        <dbReference type="ARBA" id="ARBA00010062"/>
    </source>
</evidence>
<sequence>MKRINWTVAALVSASMLASGYTGMAQAADPLKIGASLPLTGGFSIAGQKHQQGYELCVNLINERGGIMGRQVELLVSDNRSDPATAINQYERFINVDGVEAVYGTFSSRLSFPVASILAKNNMVHPLPAGGALRIYTQGHKNIFYFQPNAAEYVGASLAGIIKDLIPEGETPKTAAVISADDFFANGVWSGLMGEKVMDPADGSLVRDLAPGYLAENNIEVVFSERWPEEGFSDWLNLANQVKRSGAELIIGLTASAEEAVQLTRALKTVRAEPKLVYFSQGTQAEYLEGTGSSAEGVLVHTSWHKDAPFQSTLAGEPFSNSDFVASYQEKFGAVPDEDAAIPFAVCQGIEQAILGAGSTDNEAMGKWLSERTRDEPVRTILGRFNWDELGLPADKPFLMTQWNDGELQFVYPTDEFEGVSALTYPKGSF</sequence>